<evidence type="ECO:0000313" key="1">
    <source>
        <dbReference type="EMBL" id="CAI2191772.1"/>
    </source>
</evidence>
<dbReference type="EMBL" id="CAMKVN010007718">
    <property type="protein sequence ID" value="CAI2191772.1"/>
    <property type="molecule type" value="Genomic_DNA"/>
</dbReference>
<proteinExistence type="predicted"/>
<dbReference type="Proteomes" id="UP001153678">
    <property type="component" value="Unassembled WGS sequence"/>
</dbReference>
<keyword evidence="2" id="KW-1185">Reference proteome</keyword>
<name>A0A9W4T463_9GLOM</name>
<evidence type="ECO:0000313" key="2">
    <source>
        <dbReference type="Proteomes" id="UP001153678"/>
    </source>
</evidence>
<reference evidence="1" key="1">
    <citation type="submission" date="2022-08" db="EMBL/GenBank/DDBJ databases">
        <authorList>
            <person name="Kallberg Y."/>
            <person name="Tangrot J."/>
            <person name="Rosling A."/>
        </authorList>
    </citation>
    <scope>NUCLEOTIDE SEQUENCE</scope>
    <source>
        <strain evidence="1">Wild A</strain>
    </source>
</reference>
<sequence>LTIKDGNNKFVVCTFQSGGVRGLKTFIEDQIDTPKFDLYKNSVHPKNLMNTNDSLGHYFDIEKDNNKTVIVHPTTPKTPSTK</sequence>
<dbReference type="AlphaFoldDB" id="A0A9W4T463"/>
<feature type="non-terminal residue" evidence="1">
    <location>
        <position position="1"/>
    </location>
</feature>
<comment type="caution">
    <text evidence="1">The sequence shown here is derived from an EMBL/GenBank/DDBJ whole genome shotgun (WGS) entry which is preliminary data.</text>
</comment>
<gene>
    <name evidence="1" type="ORF">FWILDA_LOCUS15239</name>
</gene>
<protein>
    <submittedName>
        <fullName evidence="1">3662_t:CDS:1</fullName>
    </submittedName>
</protein>
<accession>A0A9W4T463</accession>
<organism evidence="1 2">
    <name type="scientific">Funneliformis geosporum</name>
    <dbReference type="NCBI Taxonomy" id="1117311"/>
    <lineage>
        <taxon>Eukaryota</taxon>
        <taxon>Fungi</taxon>
        <taxon>Fungi incertae sedis</taxon>
        <taxon>Mucoromycota</taxon>
        <taxon>Glomeromycotina</taxon>
        <taxon>Glomeromycetes</taxon>
        <taxon>Glomerales</taxon>
        <taxon>Glomeraceae</taxon>
        <taxon>Funneliformis</taxon>
    </lineage>
</organism>